<dbReference type="InterPro" id="IPR036890">
    <property type="entry name" value="HATPase_C_sf"/>
</dbReference>
<gene>
    <name evidence="1" type="ORF">UFOPK3770_01281</name>
</gene>
<evidence type="ECO:0000313" key="1">
    <source>
        <dbReference type="EMBL" id="CAB4344335.1"/>
    </source>
</evidence>
<dbReference type="Gene3D" id="3.30.565.10">
    <property type="entry name" value="Histidine kinase-like ATPase, C-terminal domain"/>
    <property type="match status" value="1"/>
</dbReference>
<proteinExistence type="predicted"/>
<dbReference type="EMBL" id="CAESAJ010000191">
    <property type="protein sequence ID" value="CAB4344335.1"/>
    <property type="molecule type" value="Genomic_DNA"/>
</dbReference>
<organism evidence="1">
    <name type="scientific">freshwater metagenome</name>
    <dbReference type="NCBI Taxonomy" id="449393"/>
    <lineage>
        <taxon>unclassified sequences</taxon>
        <taxon>metagenomes</taxon>
        <taxon>ecological metagenomes</taxon>
    </lineage>
</organism>
<reference evidence="1" key="1">
    <citation type="submission" date="2020-05" db="EMBL/GenBank/DDBJ databases">
        <authorList>
            <person name="Chiriac C."/>
            <person name="Salcher M."/>
            <person name="Ghai R."/>
            <person name="Kavagutti S V."/>
        </authorList>
    </citation>
    <scope>NUCLEOTIDE SEQUENCE</scope>
</reference>
<protein>
    <submittedName>
        <fullName evidence="1">Unannotated protein</fullName>
    </submittedName>
</protein>
<accession>A0A6J5ZPY4</accession>
<name>A0A6J5ZPY4_9ZZZZ</name>
<sequence length="483" mass="54057">MSDKKSFNIVPDIRLLVDIGQANYQVPEAISELIANSMDAKLVDKEITIDVEIAENRISLIDDGKGMSQNVLGEALRLAAQMDQFTGNTQNRKGMYGLGMKAACSSLGSHWNIVSKPQGDNYEYSIVLDLNEWLKKADRQGWEVVVTKALHDPKTSALGNREHGTAIIITKLRDSETFPTAVIEKLSMAYRPHLLAGDKIVVNQNLVSAKSYELIDNRTWDINLEVNGHKITGWYGLDIRTHNDGNYGINIYRQGQLVEAWNKDFLRQHLMSSRVVGEIELPFIAANFHKLGFNKSTEEWKIVKKVMTTELKQAVKASGDMAKNKQDPMRQAKAIKGLDIALGIAGATLSHQNAHPIPESHVVETGVEQPDATQESMILIQTMNQIVLDGDVYSLSYKFDVITDPTIPWDFLFESKSKDLLAVINTESRLYQTSTDQEFVGILALSEAVVGFLIRDLGYTYAKARELRDNWLFDALSSRVRAN</sequence>
<dbReference type="SUPFAM" id="SSF55874">
    <property type="entry name" value="ATPase domain of HSP90 chaperone/DNA topoisomerase II/histidine kinase"/>
    <property type="match status" value="1"/>
</dbReference>
<dbReference type="Pfam" id="PF13589">
    <property type="entry name" value="HATPase_c_3"/>
    <property type="match status" value="1"/>
</dbReference>
<dbReference type="AlphaFoldDB" id="A0A6J5ZPY4"/>